<dbReference type="OrthoDB" id="6162434at2759"/>
<evidence type="ECO:0000313" key="2">
    <source>
        <dbReference type="Proteomes" id="UP000596742"/>
    </source>
</evidence>
<dbReference type="SUPFAM" id="SSF63825">
    <property type="entry name" value="YWTD domain"/>
    <property type="match status" value="1"/>
</dbReference>
<dbReference type="AlphaFoldDB" id="A0A8B6HLY2"/>
<gene>
    <name evidence="1" type="ORF">MGAL_10B041758</name>
</gene>
<keyword evidence="2" id="KW-1185">Reference proteome</keyword>
<dbReference type="Gene3D" id="2.120.10.30">
    <property type="entry name" value="TolB, C-terminal domain"/>
    <property type="match status" value="1"/>
</dbReference>
<evidence type="ECO:0000313" key="1">
    <source>
        <dbReference type="EMBL" id="VDI81181.1"/>
    </source>
</evidence>
<dbReference type="Proteomes" id="UP000596742">
    <property type="component" value="Unassembled WGS sequence"/>
</dbReference>
<accession>A0A8B6HLY2</accession>
<dbReference type="InterPro" id="IPR011042">
    <property type="entry name" value="6-blade_b-propeller_TolB-like"/>
</dbReference>
<name>A0A8B6HLY2_MYTGA</name>
<protein>
    <submittedName>
        <fullName evidence="1">Uncharacterized protein</fullName>
    </submittedName>
</protein>
<organism evidence="1 2">
    <name type="scientific">Mytilus galloprovincialis</name>
    <name type="common">Mediterranean mussel</name>
    <dbReference type="NCBI Taxonomy" id="29158"/>
    <lineage>
        <taxon>Eukaryota</taxon>
        <taxon>Metazoa</taxon>
        <taxon>Spiralia</taxon>
        <taxon>Lophotrochozoa</taxon>
        <taxon>Mollusca</taxon>
        <taxon>Bivalvia</taxon>
        <taxon>Autobranchia</taxon>
        <taxon>Pteriomorphia</taxon>
        <taxon>Mytilida</taxon>
        <taxon>Mytiloidea</taxon>
        <taxon>Mytilidae</taxon>
        <taxon>Mytilinae</taxon>
        <taxon>Mytilus</taxon>
    </lineage>
</organism>
<proteinExistence type="predicted"/>
<sequence>MTKDNKVNVGFACVGIAAGRDRIYVGGEGGIIKTLDTNGTILKSIQYGYDCIYFIAYDDIHDHLIVRCVGKLFCVKLDGTLVYSKDVSGISGVTLDRQGNIYFCDYHGSNIQRISSGGKSSEEMLNKDNGISQPYGMSFNNDFTKLFVINNKYTSVCVYKCKYL</sequence>
<comment type="caution">
    <text evidence="1">The sequence shown here is derived from an EMBL/GenBank/DDBJ whole genome shotgun (WGS) entry which is preliminary data.</text>
</comment>
<dbReference type="EMBL" id="UYJE01010244">
    <property type="protein sequence ID" value="VDI81181.1"/>
    <property type="molecule type" value="Genomic_DNA"/>
</dbReference>
<reference evidence="1" key="1">
    <citation type="submission" date="2018-11" db="EMBL/GenBank/DDBJ databases">
        <authorList>
            <person name="Alioto T."/>
            <person name="Alioto T."/>
        </authorList>
    </citation>
    <scope>NUCLEOTIDE SEQUENCE</scope>
</reference>